<dbReference type="RefSeq" id="WP_347326952.1">
    <property type="nucleotide sequence ID" value="NZ_JBCGUH010000017.1"/>
</dbReference>
<comment type="caution">
    <text evidence="2">The sequence shown here is derived from an EMBL/GenBank/DDBJ whole genome shotgun (WGS) entry which is preliminary data.</text>
</comment>
<name>A0ABW4RF33_9BACL</name>
<keyword evidence="3" id="KW-1185">Reference proteome</keyword>
<sequence>MVLLIVERIVKKGMEIKRTGIQETNKPINRETKKLQSKKLKTKQPRNKAIKG</sequence>
<evidence type="ECO:0000256" key="1">
    <source>
        <dbReference type="SAM" id="MobiDB-lite"/>
    </source>
</evidence>
<organism evidence="2 3">
    <name type="scientific">Paenibacillus wenxiniae</name>
    <dbReference type="NCBI Taxonomy" id="1636843"/>
    <lineage>
        <taxon>Bacteria</taxon>
        <taxon>Bacillati</taxon>
        <taxon>Bacillota</taxon>
        <taxon>Bacilli</taxon>
        <taxon>Bacillales</taxon>
        <taxon>Paenibacillaceae</taxon>
        <taxon>Paenibacillus</taxon>
    </lineage>
</organism>
<reference evidence="3" key="1">
    <citation type="journal article" date="2019" name="Int. J. Syst. Evol. Microbiol.">
        <title>The Global Catalogue of Microorganisms (GCM) 10K type strain sequencing project: providing services to taxonomists for standard genome sequencing and annotation.</title>
        <authorList>
            <consortium name="The Broad Institute Genomics Platform"/>
            <consortium name="The Broad Institute Genome Sequencing Center for Infectious Disease"/>
            <person name="Wu L."/>
            <person name="Ma J."/>
        </authorList>
    </citation>
    <scope>NUCLEOTIDE SEQUENCE [LARGE SCALE GENOMIC DNA]</scope>
    <source>
        <strain evidence="3">CCUG 54950</strain>
    </source>
</reference>
<feature type="region of interest" description="Disordered" evidence="1">
    <location>
        <begin position="23"/>
        <end position="52"/>
    </location>
</feature>
<feature type="compositionally biased region" description="Basic residues" evidence="1">
    <location>
        <begin position="35"/>
        <end position="52"/>
    </location>
</feature>
<dbReference type="EMBL" id="JBHUEH010000006">
    <property type="protein sequence ID" value="MFD1884178.1"/>
    <property type="molecule type" value="Genomic_DNA"/>
</dbReference>
<dbReference type="Proteomes" id="UP001597233">
    <property type="component" value="Unassembled WGS sequence"/>
</dbReference>
<gene>
    <name evidence="2" type="ORF">ACFSC9_01405</name>
</gene>
<evidence type="ECO:0000313" key="2">
    <source>
        <dbReference type="EMBL" id="MFD1884178.1"/>
    </source>
</evidence>
<accession>A0ABW4RF33</accession>
<evidence type="ECO:0000313" key="3">
    <source>
        <dbReference type="Proteomes" id="UP001597233"/>
    </source>
</evidence>
<protein>
    <submittedName>
        <fullName evidence="2">Uncharacterized protein</fullName>
    </submittedName>
</protein>
<proteinExistence type="predicted"/>